<organism evidence="2 3">
    <name type="scientific">Nonomuraea rubra</name>
    <dbReference type="NCBI Taxonomy" id="46180"/>
    <lineage>
        <taxon>Bacteria</taxon>
        <taxon>Bacillati</taxon>
        <taxon>Actinomycetota</taxon>
        <taxon>Actinomycetes</taxon>
        <taxon>Streptosporangiales</taxon>
        <taxon>Streptosporangiaceae</taxon>
        <taxon>Nonomuraea</taxon>
    </lineage>
</organism>
<sequence>MVRRVLTLLAAVLACLGAFAVTSTTAQAAVVEVTYGPVSLGDYCSAKVNSSSTIGFYNGSLGCYRWSTGGSGLASTGTGSPAAACAYFDPAATYLGHAQGASQALICRYSV</sequence>
<name>A0A7X0NS45_9ACTN</name>
<evidence type="ECO:0000313" key="3">
    <source>
        <dbReference type="Proteomes" id="UP000565579"/>
    </source>
</evidence>
<comment type="caution">
    <text evidence="2">The sequence shown here is derived from an EMBL/GenBank/DDBJ whole genome shotgun (WGS) entry which is preliminary data.</text>
</comment>
<proteinExistence type="predicted"/>
<feature type="chain" id="PRO_5031000628" evidence="1">
    <location>
        <begin position="29"/>
        <end position="111"/>
    </location>
</feature>
<reference evidence="2 3" key="1">
    <citation type="submission" date="2020-08" db="EMBL/GenBank/DDBJ databases">
        <title>Sequencing the genomes of 1000 actinobacteria strains.</title>
        <authorList>
            <person name="Klenk H.-P."/>
        </authorList>
    </citation>
    <scope>NUCLEOTIDE SEQUENCE [LARGE SCALE GENOMIC DNA]</scope>
    <source>
        <strain evidence="2 3">DSM 43768</strain>
    </source>
</reference>
<keyword evidence="1" id="KW-0732">Signal</keyword>
<dbReference type="AlphaFoldDB" id="A0A7X0NS45"/>
<feature type="signal peptide" evidence="1">
    <location>
        <begin position="1"/>
        <end position="28"/>
    </location>
</feature>
<keyword evidence="3" id="KW-1185">Reference proteome</keyword>
<dbReference type="Proteomes" id="UP000565579">
    <property type="component" value="Unassembled WGS sequence"/>
</dbReference>
<protein>
    <submittedName>
        <fullName evidence="2">Uncharacterized protein</fullName>
    </submittedName>
</protein>
<gene>
    <name evidence="2" type="ORF">HD593_003304</name>
</gene>
<evidence type="ECO:0000313" key="2">
    <source>
        <dbReference type="EMBL" id="MBB6548509.1"/>
    </source>
</evidence>
<dbReference type="RefSeq" id="WP_185102989.1">
    <property type="nucleotide sequence ID" value="NZ_BAAAXY010000101.1"/>
</dbReference>
<dbReference type="PROSITE" id="PS51257">
    <property type="entry name" value="PROKAR_LIPOPROTEIN"/>
    <property type="match status" value="1"/>
</dbReference>
<accession>A0A7X0NS45</accession>
<dbReference type="EMBL" id="JACHMI010000001">
    <property type="protein sequence ID" value="MBB6548509.1"/>
    <property type="molecule type" value="Genomic_DNA"/>
</dbReference>
<evidence type="ECO:0000256" key="1">
    <source>
        <dbReference type="SAM" id="SignalP"/>
    </source>
</evidence>